<evidence type="ECO:0000313" key="5">
    <source>
        <dbReference type="EMBL" id="OLP80508.1"/>
    </source>
</evidence>
<evidence type="ECO:0000256" key="3">
    <source>
        <dbReference type="SAM" id="MobiDB-lite"/>
    </source>
</evidence>
<dbReference type="PANTHER" id="PTHR45188">
    <property type="entry name" value="DNAJ PROTEIN P58IPK HOMOLOG"/>
    <property type="match status" value="1"/>
</dbReference>
<evidence type="ECO:0000256" key="1">
    <source>
        <dbReference type="ARBA" id="ARBA00022737"/>
    </source>
</evidence>
<dbReference type="Gene3D" id="1.10.287.110">
    <property type="entry name" value="DnaJ domain"/>
    <property type="match status" value="1"/>
</dbReference>
<dbReference type="SUPFAM" id="SSF46565">
    <property type="entry name" value="Chaperone J-domain"/>
    <property type="match status" value="1"/>
</dbReference>
<dbReference type="Pfam" id="PF00226">
    <property type="entry name" value="DnaJ"/>
    <property type="match status" value="1"/>
</dbReference>
<dbReference type="AlphaFoldDB" id="A0A1Q9CC58"/>
<reference evidence="5 6" key="1">
    <citation type="submission" date="2016-02" db="EMBL/GenBank/DDBJ databases">
        <title>Genome analysis of coral dinoflagellate symbionts highlights evolutionary adaptations to a symbiotic lifestyle.</title>
        <authorList>
            <person name="Aranda M."/>
            <person name="Li Y."/>
            <person name="Liew Y.J."/>
            <person name="Baumgarten S."/>
            <person name="Simakov O."/>
            <person name="Wilson M."/>
            <person name="Piel J."/>
            <person name="Ashoor H."/>
            <person name="Bougouffa S."/>
            <person name="Bajic V.B."/>
            <person name="Ryu T."/>
            <person name="Ravasi T."/>
            <person name="Bayer T."/>
            <person name="Micklem G."/>
            <person name="Kim H."/>
            <person name="Bhak J."/>
            <person name="Lajeunesse T.C."/>
            <person name="Voolstra C.R."/>
        </authorList>
    </citation>
    <scope>NUCLEOTIDE SEQUENCE [LARGE SCALE GENOMIC DNA]</scope>
    <source>
        <strain evidence="5 6">CCMP2467</strain>
    </source>
</reference>
<accession>A0A1Q9CC58</accession>
<dbReference type="PROSITE" id="PS50076">
    <property type="entry name" value="DNAJ_2"/>
    <property type="match status" value="1"/>
</dbReference>
<organism evidence="5 6">
    <name type="scientific">Symbiodinium microadriaticum</name>
    <name type="common">Dinoflagellate</name>
    <name type="synonym">Zooxanthella microadriatica</name>
    <dbReference type="NCBI Taxonomy" id="2951"/>
    <lineage>
        <taxon>Eukaryota</taxon>
        <taxon>Sar</taxon>
        <taxon>Alveolata</taxon>
        <taxon>Dinophyceae</taxon>
        <taxon>Suessiales</taxon>
        <taxon>Symbiodiniaceae</taxon>
        <taxon>Symbiodinium</taxon>
    </lineage>
</organism>
<feature type="region of interest" description="Disordered" evidence="3">
    <location>
        <begin position="670"/>
        <end position="727"/>
    </location>
</feature>
<name>A0A1Q9CC58_SYMMI</name>
<gene>
    <name evidence="5" type="ORF">AK812_SmicGene39076</name>
</gene>
<dbReference type="SUPFAM" id="SSF48452">
    <property type="entry name" value="TPR-like"/>
    <property type="match status" value="2"/>
</dbReference>
<dbReference type="OrthoDB" id="421642at2759"/>
<protein>
    <submittedName>
        <fullName evidence="5">DnaJ-like subfamily C member 7-like</fullName>
    </submittedName>
</protein>
<dbReference type="InterPro" id="IPR018253">
    <property type="entry name" value="DnaJ_domain_CS"/>
</dbReference>
<keyword evidence="1" id="KW-0677">Repeat</keyword>
<dbReference type="InterPro" id="IPR036869">
    <property type="entry name" value="J_dom_sf"/>
</dbReference>
<dbReference type="SMART" id="SM00271">
    <property type="entry name" value="DnaJ"/>
    <property type="match status" value="1"/>
</dbReference>
<dbReference type="Proteomes" id="UP000186817">
    <property type="component" value="Unassembled WGS sequence"/>
</dbReference>
<comment type="caution">
    <text evidence="5">The sequence shown here is derived from an EMBL/GenBank/DDBJ whole genome shotgun (WGS) entry which is preliminary data.</text>
</comment>
<evidence type="ECO:0000313" key="6">
    <source>
        <dbReference type="Proteomes" id="UP000186817"/>
    </source>
</evidence>
<dbReference type="Gene3D" id="1.25.40.10">
    <property type="entry name" value="Tetratricopeptide repeat domain"/>
    <property type="match status" value="2"/>
</dbReference>
<evidence type="ECO:0000256" key="2">
    <source>
        <dbReference type="ARBA" id="ARBA00022803"/>
    </source>
</evidence>
<dbReference type="InterPro" id="IPR001623">
    <property type="entry name" value="DnaJ_domain"/>
</dbReference>
<keyword evidence="6" id="KW-1185">Reference proteome</keyword>
<feature type="domain" description="J" evidence="4">
    <location>
        <begin position="995"/>
        <end position="1065"/>
    </location>
</feature>
<evidence type="ECO:0000259" key="4">
    <source>
        <dbReference type="PROSITE" id="PS50076"/>
    </source>
</evidence>
<dbReference type="PROSITE" id="PS00636">
    <property type="entry name" value="DNAJ_1"/>
    <property type="match status" value="1"/>
</dbReference>
<sequence length="1066" mass="118683">MSPQPGPDAALAKACQEANDEEYERISRMGPYELEEVGLEAYHNNHFEEAERLLSAALRLAAPRKAPLLRARATVRLALGEPYAGQKPWTNHWRCIYKLMAIRRDRSVSAETGDPTGRITRSLRYNQIIRVDGEPVDGWVKLLDSLGYALVASPHVGQLLEFVAQGPDALRLALEDCEAAIELQPNVAEAYLLASRCFVLQGDLKQAEAVLKRGEAEVKPREQSKVQVQLRNLQKIEPKLVQVSDLLTPDFSHEEAGKRALGHLKEAARLGASAWRLRPLQLHALLQARQYVRAFEAKKLAEEMLKTVAGSPRPEDLLLHGAAGLLCRQAEGKEVLESLVQEAREAGSIAGQGPAMEWFEVVFKNVLVKKRCDEKAPSWCLLGKGHKVMVLPKRETDAKGQEWVELTPFELRRLCADCREKKLEEARGFLLRTRPSSYYLGVSMPTVMCAFDVLLQVLRGLSELFFMPSLDSPMLYPAPKVQWYTPTPRKPSHENPLGIVFPEDTEKETMVTGARGVREGSPPEDLMMVKIDGALDLLPSDNFGPHFYCATAYYPGEGNAEINARKTEFAVGKANPARPDLDNCMLQKTVLVPYNRKQQLLMVEIHEVDPEDSEVEDCLIGQATLPLADRKIESSSNWPLFRGFESSGSLAVQVHIPQVNSTGPKTLDCTTPSVCKRSRRSNTPPKGFPEPVSPVSWTLPYRCKRSERSDTPPEGFPEPVSPSKVSRPTLLESLRHGKQTPEKKKCQAFDKDACTRDMGSSQIFTGCAPCDAFLESMRKGPDLLQHSPWLKSLMSGVDPLADVDIRLPTQASCMPQVTGFNPAFKHQSIDGSSLGLGALLQPVDFDAGPALRAAALLRAVDAASELKAQGDRLLKRGEATEARERYAAARLGGSWDVDLRAQLHLKTAEALRLEGELEEALTEVSEACSFMDREKSAPALLLRGILRFDSGKWRESLEDFEKAQDLATRAQQISQDLAAWLRRAREAVHRKDSRNFYAILGLRCDCDSSDVKKRFHKLALQCHPDKVHSTSEVLKKSAEARFKAIQEAYEVLSDPKRRQEYDYGKG</sequence>
<keyword evidence="2" id="KW-0802">TPR repeat</keyword>
<proteinExistence type="predicted"/>
<dbReference type="PRINTS" id="PR00625">
    <property type="entry name" value="JDOMAIN"/>
</dbReference>
<dbReference type="EMBL" id="LSRX01001374">
    <property type="protein sequence ID" value="OLP80508.1"/>
    <property type="molecule type" value="Genomic_DNA"/>
</dbReference>
<dbReference type="InterPro" id="IPR011990">
    <property type="entry name" value="TPR-like_helical_dom_sf"/>
</dbReference>
<dbReference type="CDD" id="cd06257">
    <property type="entry name" value="DnaJ"/>
    <property type="match status" value="1"/>
</dbReference>
<dbReference type="PANTHER" id="PTHR45188:SF2">
    <property type="entry name" value="DNAJ HOMOLOG SUBFAMILY C MEMBER 7"/>
    <property type="match status" value="1"/>
</dbReference>